<evidence type="ECO:0000313" key="1">
    <source>
        <dbReference type="Proteomes" id="UP000095284"/>
    </source>
</evidence>
<reference evidence="2" key="1">
    <citation type="submission" date="2016-11" db="UniProtKB">
        <authorList>
            <consortium name="WormBaseParasite"/>
        </authorList>
    </citation>
    <scope>IDENTIFICATION</scope>
</reference>
<name>A0A1I7SU87_BURXY</name>
<dbReference type="Proteomes" id="UP000095284">
    <property type="component" value="Unplaced"/>
</dbReference>
<sequence length="86" mass="9679">MFAHLLRLVLGVKNGQFSEHSHMSSFESECSFEKANQLLEVAGLLIIIDQFLQFVSMNNNMKTTDLSQPEFLLINTSKADLLPCFG</sequence>
<accession>A0A1I7SU87</accession>
<organism evidence="1 2">
    <name type="scientific">Bursaphelenchus xylophilus</name>
    <name type="common">Pinewood nematode worm</name>
    <name type="synonym">Aphelenchoides xylophilus</name>
    <dbReference type="NCBI Taxonomy" id="6326"/>
    <lineage>
        <taxon>Eukaryota</taxon>
        <taxon>Metazoa</taxon>
        <taxon>Ecdysozoa</taxon>
        <taxon>Nematoda</taxon>
        <taxon>Chromadorea</taxon>
        <taxon>Rhabditida</taxon>
        <taxon>Tylenchina</taxon>
        <taxon>Tylenchomorpha</taxon>
        <taxon>Aphelenchoidea</taxon>
        <taxon>Aphelenchoididae</taxon>
        <taxon>Bursaphelenchus</taxon>
    </lineage>
</organism>
<protein>
    <submittedName>
        <fullName evidence="2">Secreted protein</fullName>
    </submittedName>
</protein>
<dbReference type="WBParaSite" id="BXY_1660900.1">
    <property type="protein sequence ID" value="BXY_1660900.1"/>
    <property type="gene ID" value="BXY_1660900"/>
</dbReference>
<evidence type="ECO:0000313" key="2">
    <source>
        <dbReference type="WBParaSite" id="BXY_1660900.1"/>
    </source>
</evidence>
<dbReference type="AlphaFoldDB" id="A0A1I7SU87"/>
<proteinExistence type="predicted"/>